<dbReference type="EMBL" id="LRPO01000019">
    <property type="protein sequence ID" value="KWZ82170.1"/>
    <property type="molecule type" value="Genomic_DNA"/>
</dbReference>
<evidence type="ECO:0000313" key="3">
    <source>
        <dbReference type="EMBL" id="KWZ82170.1"/>
    </source>
</evidence>
<comment type="caution">
    <text evidence="3">The sequence shown here is derived from an EMBL/GenBank/DDBJ whole genome shotgun (WGS) entry which is preliminary data.</text>
</comment>
<evidence type="ECO:0000313" key="4">
    <source>
        <dbReference type="Proteomes" id="UP000070092"/>
    </source>
</evidence>
<protein>
    <submittedName>
        <fullName evidence="3">Uncharacterized protein</fullName>
    </submittedName>
</protein>
<accession>A0A0H2P7E5</accession>
<dbReference type="PATRIC" id="fig|1681.46.peg.1232"/>
<dbReference type="RefSeq" id="WP_047285320.1">
    <property type="nucleotide sequence ID" value="NZ_BCXK01000022.1"/>
</dbReference>
<keyword evidence="2" id="KW-0812">Transmembrane</keyword>
<name>A0A0H2P7E5_BIFBI</name>
<evidence type="ECO:0000256" key="1">
    <source>
        <dbReference type="SAM" id="MobiDB-lite"/>
    </source>
</evidence>
<reference evidence="3 4" key="1">
    <citation type="submission" date="2016-01" db="EMBL/GenBank/DDBJ databases">
        <authorList>
            <person name="Oliw E.H."/>
        </authorList>
    </citation>
    <scope>NUCLEOTIDE SEQUENCE [LARGE SCALE GENOMIC DNA]</scope>
    <source>
        <strain evidence="3 4">MJR8628B</strain>
    </source>
</reference>
<feature type="region of interest" description="Disordered" evidence="1">
    <location>
        <begin position="1"/>
        <end position="24"/>
    </location>
</feature>
<keyword evidence="2" id="KW-1133">Transmembrane helix</keyword>
<sequence>MTSANQPHYEDSPPVTVQSAPPMPTAASAQYCSSSHDALRTLGFALLAAGTVSVLAAIACYMYLNRGVYNPADAILLLVEGVAALACVPLLAAGVVTSVVAWKKRDK</sequence>
<feature type="transmembrane region" description="Helical" evidence="2">
    <location>
        <begin position="76"/>
        <end position="102"/>
    </location>
</feature>
<dbReference type="Proteomes" id="UP000070092">
    <property type="component" value="Unassembled WGS sequence"/>
</dbReference>
<organism evidence="3 4">
    <name type="scientific">Bifidobacterium bifidum</name>
    <dbReference type="NCBI Taxonomy" id="1681"/>
    <lineage>
        <taxon>Bacteria</taxon>
        <taxon>Bacillati</taxon>
        <taxon>Actinomycetota</taxon>
        <taxon>Actinomycetes</taxon>
        <taxon>Bifidobacteriales</taxon>
        <taxon>Bifidobacteriaceae</taxon>
        <taxon>Bifidobacterium</taxon>
    </lineage>
</organism>
<gene>
    <name evidence="3" type="ORF">HMPREF3196_00472</name>
</gene>
<feature type="transmembrane region" description="Helical" evidence="2">
    <location>
        <begin position="44"/>
        <end position="64"/>
    </location>
</feature>
<evidence type="ECO:0000256" key="2">
    <source>
        <dbReference type="SAM" id="Phobius"/>
    </source>
</evidence>
<proteinExistence type="predicted"/>
<dbReference type="AlphaFoldDB" id="A0A0H2P7E5"/>
<keyword evidence="2" id="KW-0472">Membrane</keyword>